<sequence length="254" mass="23408">MTTDNTNTTTSTTKNESGSGGGFGSKLKGAAQVIHGFGDNIRGSALGAADRATSSTTGVQKNDDLAAKGRAEIAEGMAMMKGHAPAAQGAPTETTPAGTAPPGTAPADQGTTAEAGTGAGTGTTTGTGAGTGAVTGAAGGAAVGGAAAGVTDQDRQQGTGDEKSSAVGGKTEPESTGSGAAQTGREAAVGAGAVQGQAGTGAGTGATTRTGADTGAVPGTATGGAAAGVTDQGRQQGTGDEKSSAGKTVPEPTG</sequence>
<comment type="caution">
    <text evidence="2">The sequence shown here is derived from an EMBL/GenBank/DDBJ whole genome shotgun (WGS) entry which is preliminary data.</text>
</comment>
<accession>A0A9P7DE24</accession>
<feature type="compositionally biased region" description="Basic and acidic residues" evidence="1">
    <location>
        <begin position="61"/>
        <end position="73"/>
    </location>
</feature>
<feature type="compositionally biased region" description="Low complexity" evidence="1">
    <location>
        <begin position="205"/>
        <end position="220"/>
    </location>
</feature>
<reference evidence="2" key="1">
    <citation type="journal article" date="2020" name="New Phytol.">
        <title>Comparative genomics reveals dynamic genome evolution in host specialist ectomycorrhizal fungi.</title>
        <authorList>
            <person name="Lofgren L.A."/>
            <person name="Nguyen N.H."/>
            <person name="Vilgalys R."/>
            <person name="Ruytinx J."/>
            <person name="Liao H.L."/>
            <person name="Branco S."/>
            <person name="Kuo A."/>
            <person name="LaButti K."/>
            <person name="Lipzen A."/>
            <person name="Andreopoulos W."/>
            <person name="Pangilinan J."/>
            <person name="Riley R."/>
            <person name="Hundley H."/>
            <person name="Na H."/>
            <person name="Barry K."/>
            <person name="Grigoriev I.V."/>
            <person name="Stajich J.E."/>
            <person name="Kennedy P.G."/>
        </authorList>
    </citation>
    <scope>NUCLEOTIDE SEQUENCE</scope>
    <source>
        <strain evidence="2">S12</strain>
    </source>
</reference>
<feature type="compositionally biased region" description="Low complexity" evidence="1">
    <location>
        <begin position="183"/>
        <end position="197"/>
    </location>
</feature>
<dbReference type="GeneID" id="64605563"/>
<feature type="region of interest" description="Disordered" evidence="1">
    <location>
        <begin position="40"/>
        <end position="254"/>
    </location>
</feature>
<proteinExistence type="predicted"/>
<feature type="compositionally biased region" description="Low complexity" evidence="1">
    <location>
        <begin position="1"/>
        <end position="17"/>
    </location>
</feature>
<feature type="compositionally biased region" description="Gly residues" evidence="1">
    <location>
        <begin position="117"/>
        <end position="147"/>
    </location>
</feature>
<name>A0A9P7DE24_9AGAM</name>
<evidence type="ECO:0000256" key="1">
    <source>
        <dbReference type="SAM" id="MobiDB-lite"/>
    </source>
</evidence>
<gene>
    <name evidence="2" type="ORF">HD556DRAFT_840383</name>
</gene>
<evidence type="ECO:0000313" key="2">
    <source>
        <dbReference type="EMBL" id="KAG1788731.1"/>
    </source>
</evidence>
<keyword evidence="3" id="KW-1185">Reference proteome</keyword>
<feature type="compositionally biased region" description="Basic and acidic residues" evidence="1">
    <location>
        <begin position="152"/>
        <end position="164"/>
    </location>
</feature>
<dbReference type="EMBL" id="JABBWE010000065">
    <property type="protein sequence ID" value="KAG1788731.1"/>
    <property type="molecule type" value="Genomic_DNA"/>
</dbReference>
<dbReference type="RefSeq" id="XP_041155914.1">
    <property type="nucleotide sequence ID" value="XM_041311799.1"/>
</dbReference>
<evidence type="ECO:0000313" key="3">
    <source>
        <dbReference type="Proteomes" id="UP000719766"/>
    </source>
</evidence>
<protein>
    <submittedName>
        <fullName evidence="2">Uncharacterized protein</fullName>
    </submittedName>
</protein>
<organism evidence="2 3">
    <name type="scientific">Suillus plorans</name>
    <dbReference type="NCBI Taxonomy" id="116603"/>
    <lineage>
        <taxon>Eukaryota</taxon>
        <taxon>Fungi</taxon>
        <taxon>Dikarya</taxon>
        <taxon>Basidiomycota</taxon>
        <taxon>Agaricomycotina</taxon>
        <taxon>Agaricomycetes</taxon>
        <taxon>Agaricomycetidae</taxon>
        <taxon>Boletales</taxon>
        <taxon>Suillineae</taxon>
        <taxon>Suillaceae</taxon>
        <taxon>Suillus</taxon>
    </lineage>
</organism>
<dbReference type="Proteomes" id="UP000719766">
    <property type="component" value="Unassembled WGS sequence"/>
</dbReference>
<feature type="compositionally biased region" description="Low complexity" evidence="1">
    <location>
        <begin position="84"/>
        <end position="116"/>
    </location>
</feature>
<dbReference type="AlphaFoldDB" id="A0A9P7DE24"/>
<feature type="region of interest" description="Disordered" evidence="1">
    <location>
        <begin position="1"/>
        <end position="27"/>
    </location>
</feature>
<dbReference type="OrthoDB" id="2590867at2759"/>